<evidence type="ECO:0000259" key="7">
    <source>
        <dbReference type="Pfam" id="PF20684"/>
    </source>
</evidence>
<dbReference type="PANTHER" id="PTHR33048">
    <property type="entry name" value="PTH11-LIKE INTEGRAL MEMBRANE PROTEIN (AFU_ORTHOLOGUE AFUA_5G11245)"/>
    <property type="match status" value="1"/>
</dbReference>
<keyword evidence="4 6" id="KW-0472">Membrane</keyword>
<keyword evidence="9" id="KW-1185">Reference proteome</keyword>
<feature type="transmembrane region" description="Helical" evidence="6">
    <location>
        <begin position="152"/>
        <end position="173"/>
    </location>
</feature>
<sequence>MLIASRFYTRGFIVKKYGFDDLFIAVAVLLGAAQTATVVVQVKHGRGKHAQDIELRHYNHMLMFNWINVLVYFLANWTVKMSILALYRRIGSGQRGLPCVLRFKVIGSIAVVITMFTTAIFLVELFGCTPISRAWDVQNMQNGCMSKTEFNIVQASINVFIDLLLLFYPLPLLRILRINTQQRTALVVIFSIGIVPPIASMMRLCEIVMAVRPTGATWLEGDSSWNWAWVTVWSQIEVDVSIVAASLPSLSPLLKQLWSGFAMERPLTPSQISTLLGPESKRFPTITKPPALSVERSKGRKCSTFFDDAREEDRDREVILGSVSGIGVAITVDMKASSERPGFQRVDSAN</sequence>
<feature type="domain" description="Rhodopsin" evidence="7">
    <location>
        <begin position="6"/>
        <end position="255"/>
    </location>
</feature>
<evidence type="ECO:0000256" key="2">
    <source>
        <dbReference type="ARBA" id="ARBA00022692"/>
    </source>
</evidence>
<dbReference type="AlphaFoldDB" id="A0A6G1J6Y2"/>
<name>A0A6G1J6Y2_9PLEO</name>
<dbReference type="PANTHER" id="PTHR33048:SF123">
    <property type="entry name" value="INTEGRAL MEMBRANE PROTEIN"/>
    <property type="match status" value="1"/>
</dbReference>
<evidence type="ECO:0000313" key="9">
    <source>
        <dbReference type="Proteomes" id="UP000799291"/>
    </source>
</evidence>
<feature type="transmembrane region" description="Helical" evidence="6">
    <location>
        <begin position="62"/>
        <end position="87"/>
    </location>
</feature>
<comment type="similarity">
    <text evidence="5">Belongs to the SAT4 family.</text>
</comment>
<protein>
    <recommendedName>
        <fullName evidence="7">Rhodopsin domain-containing protein</fullName>
    </recommendedName>
</protein>
<evidence type="ECO:0000256" key="6">
    <source>
        <dbReference type="SAM" id="Phobius"/>
    </source>
</evidence>
<feature type="transmembrane region" description="Helical" evidence="6">
    <location>
        <begin position="21"/>
        <end position="42"/>
    </location>
</feature>
<dbReference type="Pfam" id="PF20684">
    <property type="entry name" value="Fung_rhodopsin"/>
    <property type="match status" value="1"/>
</dbReference>
<dbReference type="Proteomes" id="UP000799291">
    <property type="component" value="Unassembled WGS sequence"/>
</dbReference>
<dbReference type="InterPro" id="IPR049326">
    <property type="entry name" value="Rhodopsin_dom_fungi"/>
</dbReference>
<keyword evidence="3 6" id="KW-1133">Transmembrane helix</keyword>
<dbReference type="OrthoDB" id="5273647at2759"/>
<organism evidence="8 9">
    <name type="scientific">Lentithecium fluviatile CBS 122367</name>
    <dbReference type="NCBI Taxonomy" id="1168545"/>
    <lineage>
        <taxon>Eukaryota</taxon>
        <taxon>Fungi</taxon>
        <taxon>Dikarya</taxon>
        <taxon>Ascomycota</taxon>
        <taxon>Pezizomycotina</taxon>
        <taxon>Dothideomycetes</taxon>
        <taxon>Pleosporomycetidae</taxon>
        <taxon>Pleosporales</taxon>
        <taxon>Massarineae</taxon>
        <taxon>Lentitheciaceae</taxon>
        <taxon>Lentithecium</taxon>
    </lineage>
</organism>
<gene>
    <name evidence="8" type="ORF">K458DRAFT_298376</name>
</gene>
<proteinExistence type="inferred from homology"/>
<reference evidence="8" key="1">
    <citation type="journal article" date="2020" name="Stud. Mycol.">
        <title>101 Dothideomycetes genomes: a test case for predicting lifestyles and emergence of pathogens.</title>
        <authorList>
            <person name="Haridas S."/>
            <person name="Albert R."/>
            <person name="Binder M."/>
            <person name="Bloem J."/>
            <person name="Labutti K."/>
            <person name="Salamov A."/>
            <person name="Andreopoulos B."/>
            <person name="Baker S."/>
            <person name="Barry K."/>
            <person name="Bills G."/>
            <person name="Bluhm B."/>
            <person name="Cannon C."/>
            <person name="Castanera R."/>
            <person name="Culley D."/>
            <person name="Daum C."/>
            <person name="Ezra D."/>
            <person name="Gonzalez J."/>
            <person name="Henrissat B."/>
            <person name="Kuo A."/>
            <person name="Liang C."/>
            <person name="Lipzen A."/>
            <person name="Lutzoni F."/>
            <person name="Magnuson J."/>
            <person name="Mondo S."/>
            <person name="Nolan M."/>
            <person name="Ohm R."/>
            <person name="Pangilinan J."/>
            <person name="Park H.-J."/>
            <person name="Ramirez L."/>
            <person name="Alfaro M."/>
            <person name="Sun H."/>
            <person name="Tritt A."/>
            <person name="Yoshinaga Y."/>
            <person name="Zwiers L.-H."/>
            <person name="Turgeon B."/>
            <person name="Goodwin S."/>
            <person name="Spatafora J."/>
            <person name="Crous P."/>
            <person name="Grigoriev I."/>
        </authorList>
    </citation>
    <scope>NUCLEOTIDE SEQUENCE</scope>
    <source>
        <strain evidence="8">CBS 122367</strain>
    </source>
</reference>
<evidence type="ECO:0000256" key="5">
    <source>
        <dbReference type="ARBA" id="ARBA00038359"/>
    </source>
</evidence>
<comment type="subcellular location">
    <subcellularLocation>
        <location evidence="1">Membrane</location>
        <topology evidence="1">Multi-pass membrane protein</topology>
    </subcellularLocation>
</comment>
<evidence type="ECO:0000313" key="8">
    <source>
        <dbReference type="EMBL" id="KAF2686297.1"/>
    </source>
</evidence>
<evidence type="ECO:0000256" key="1">
    <source>
        <dbReference type="ARBA" id="ARBA00004141"/>
    </source>
</evidence>
<feature type="transmembrane region" description="Helical" evidence="6">
    <location>
        <begin position="108"/>
        <end position="132"/>
    </location>
</feature>
<evidence type="ECO:0000256" key="4">
    <source>
        <dbReference type="ARBA" id="ARBA00023136"/>
    </source>
</evidence>
<keyword evidence="2 6" id="KW-0812">Transmembrane</keyword>
<evidence type="ECO:0000256" key="3">
    <source>
        <dbReference type="ARBA" id="ARBA00022989"/>
    </source>
</evidence>
<dbReference type="InterPro" id="IPR052337">
    <property type="entry name" value="SAT4-like"/>
</dbReference>
<feature type="transmembrane region" description="Helical" evidence="6">
    <location>
        <begin position="185"/>
        <end position="204"/>
    </location>
</feature>
<dbReference type="EMBL" id="MU005577">
    <property type="protein sequence ID" value="KAF2686297.1"/>
    <property type="molecule type" value="Genomic_DNA"/>
</dbReference>
<dbReference type="GO" id="GO:0016020">
    <property type="term" value="C:membrane"/>
    <property type="evidence" value="ECO:0007669"/>
    <property type="project" value="UniProtKB-SubCell"/>
</dbReference>
<accession>A0A6G1J6Y2</accession>